<dbReference type="Proteomes" id="UP000076798">
    <property type="component" value="Unassembled WGS sequence"/>
</dbReference>
<protein>
    <submittedName>
        <fullName evidence="2">Uncharacterized protein</fullName>
    </submittedName>
</protein>
<proteinExistence type="predicted"/>
<feature type="compositionally biased region" description="Polar residues" evidence="1">
    <location>
        <begin position="295"/>
        <end position="306"/>
    </location>
</feature>
<feature type="compositionally biased region" description="Low complexity" evidence="1">
    <location>
        <begin position="250"/>
        <end position="265"/>
    </location>
</feature>
<evidence type="ECO:0000256" key="1">
    <source>
        <dbReference type="SAM" id="MobiDB-lite"/>
    </source>
</evidence>
<name>A0A165WF90_9AGAM</name>
<gene>
    <name evidence="2" type="ORF">SISSUDRAFT_1068121</name>
</gene>
<evidence type="ECO:0000313" key="3">
    <source>
        <dbReference type="Proteomes" id="UP000076798"/>
    </source>
</evidence>
<keyword evidence="3" id="KW-1185">Reference proteome</keyword>
<reference evidence="2 3" key="1">
    <citation type="journal article" date="2016" name="Mol. Biol. Evol.">
        <title>Comparative Genomics of Early-Diverging Mushroom-Forming Fungi Provides Insights into the Origins of Lignocellulose Decay Capabilities.</title>
        <authorList>
            <person name="Nagy L.G."/>
            <person name="Riley R."/>
            <person name="Tritt A."/>
            <person name="Adam C."/>
            <person name="Daum C."/>
            <person name="Floudas D."/>
            <person name="Sun H."/>
            <person name="Yadav J.S."/>
            <person name="Pangilinan J."/>
            <person name="Larsson K.H."/>
            <person name="Matsuura K."/>
            <person name="Barry K."/>
            <person name="Labutti K."/>
            <person name="Kuo R."/>
            <person name="Ohm R.A."/>
            <person name="Bhattacharya S.S."/>
            <person name="Shirouzu T."/>
            <person name="Yoshinaga Y."/>
            <person name="Martin F.M."/>
            <person name="Grigoriev I.V."/>
            <person name="Hibbett D.S."/>
        </authorList>
    </citation>
    <scope>NUCLEOTIDE SEQUENCE [LARGE SCALE GENOMIC DNA]</scope>
    <source>
        <strain evidence="2 3">HHB10207 ss-3</strain>
    </source>
</reference>
<evidence type="ECO:0000313" key="2">
    <source>
        <dbReference type="EMBL" id="KZT31085.1"/>
    </source>
</evidence>
<organism evidence="2 3">
    <name type="scientific">Sistotremastrum suecicum HHB10207 ss-3</name>
    <dbReference type="NCBI Taxonomy" id="1314776"/>
    <lineage>
        <taxon>Eukaryota</taxon>
        <taxon>Fungi</taxon>
        <taxon>Dikarya</taxon>
        <taxon>Basidiomycota</taxon>
        <taxon>Agaricomycotina</taxon>
        <taxon>Agaricomycetes</taxon>
        <taxon>Sistotremastrales</taxon>
        <taxon>Sistotremastraceae</taxon>
        <taxon>Sistotremastrum</taxon>
    </lineage>
</organism>
<dbReference type="EMBL" id="KV428884">
    <property type="protein sequence ID" value="KZT31085.1"/>
    <property type="molecule type" value="Genomic_DNA"/>
</dbReference>
<sequence>MSYPTFPNQSSISDKEFNEIMKPFLAMSPTPTMKQTTEQPFEAFSWSPEYGNPALPKSKACAYVYLIDLSARWRSHKIIDLETFVRFQAEYLSHARHCYKHCRIDSTFITRQFLEALGPFKTTFRSIWKRPELNLINHHPRFTRELVTAARKTFEAMPVPPELRLHGSPHVTAALPYDPSWTARQAIDLKNFASELLLSLAGPHYELDKRDIIYQAANKITAFANRQSAKVSWTPEDPPIFESIRDPRLDPSSSGSSDGPPSLRSMTDSSEDDAEYSSSCELPDESTALLDEQLPSLSLSPNTLRTRSSKASRHSPYPTAKKPLFERLNNSYIDDCSVPASAVNRERALRKALAKRKSPAAEALKDSAPSALPLSARVSFEIPKSPLYTAHSPIAEEFWEQWVNINNSSS</sequence>
<dbReference type="AlphaFoldDB" id="A0A165WF90"/>
<feature type="region of interest" description="Disordered" evidence="1">
    <location>
        <begin position="232"/>
        <end position="321"/>
    </location>
</feature>
<accession>A0A165WF90</accession>